<feature type="transmembrane region" description="Helical" evidence="2">
    <location>
        <begin position="300"/>
        <end position="319"/>
    </location>
</feature>
<dbReference type="KEGG" id="sclf:BB341_16755"/>
<feature type="transmembrane region" description="Helical" evidence="2">
    <location>
        <begin position="378"/>
        <end position="405"/>
    </location>
</feature>
<feature type="transmembrane region" description="Helical" evidence="2">
    <location>
        <begin position="45"/>
        <end position="65"/>
    </location>
</feature>
<name>B5GQ00_STRCL</name>
<gene>
    <name evidence="3" type="ORF">SCLAV_2330</name>
</gene>
<feature type="transmembrane region" description="Helical" evidence="2">
    <location>
        <begin position="143"/>
        <end position="163"/>
    </location>
</feature>
<dbReference type="AlphaFoldDB" id="B5GQ00"/>
<reference evidence="3 4" key="1">
    <citation type="journal article" date="2010" name="Genome Biol. Evol.">
        <title>The sequence of a 1.8-mb bacterial linear plasmid reveals a rich evolutionary reservoir of secondary metabolic pathways.</title>
        <authorList>
            <person name="Medema M.H."/>
            <person name="Trefzer A."/>
            <person name="Kovalchuk A."/>
            <person name="van den Berg M."/>
            <person name="Mueller U."/>
            <person name="Heijne W."/>
            <person name="Wu L."/>
            <person name="Alam M.T."/>
            <person name="Ronning C.M."/>
            <person name="Nierman W.C."/>
            <person name="Bovenberg R.A.L."/>
            <person name="Breitling R."/>
            <person name="Takano E."/>
        </authorList>
    </citation>
    <scope>NUCLEOTIDE SEQUENCE [LARGE SCALE GENOMIC DNA]</scope>
    <source>
        <strain evidence="4">ATCC 27064 / DSM 738 / JCM 4710 / NBRC 13307 / NCIMB 12785 / NRRL 3585 / VKM Ac-602</strain>
    </source>
</reference>
<feature type="transmembrane region" description="Helical" evidence="2">
    <location>
        <begin position="331"/>
        <end position="357"/>
    </location>
</feature>
<feature type="transmembrane region" description="Helical" evidence="2">
    <location>
        <begin position="85"/>
        <end position="105"/>
    </location>
</feature>
<protein>
    <submittedName>
        <fullName evidence="3">Integral membrane protein</fullName>
    </submittedName>
</protein>
<feature type="transmembrane region" description="Helical" evidence="2">
    <location>
        <begin position="175"/>
        <end position="195"/>
    </location>
</feature>
<evidence type="ECO:0000256" key="2">
    <source>
        <dbReference type="SAM" id="Phobius"/>
    </source>
</evidence>
<sequence>MTASGTTGSPSGDPAGNGHGNGSEDDEDDGYVPLRRMTPRRRDEAHRAATPLELFFDLCFVVAVAQAGAQLVHALAEGHPVSGLAGYWFVFFGVWWAWMNFTWFASAYDCDDVPYRIATLIQIAGVLVYAAGVPRAFQDNDWVIAVTGYLIMRLALTTQWLRAGRAETGEARKVAFTYAAGVSLCQVAWVALLFAPVGSRHWLFPLVMVAELLVPLFAERHRETPWNPRHIVERYGLFTLIVLGETMAAATVAVQSALDEHKAVGELLPIAAGGLLIVFSAWWIYFAVPAHERLISNRQALPWGYGHVLIFGSAAAIGAGMEVAVEHAVGVAHISALAAGAAVTVPTAVFLLMVWLLHARHFKQGAAQQSTLPLATVAILLCSFADGWSVLAAGLVSALTVAVGLTLSRRGGIPVHPSRTDGRRTA</sequence>
<evidence type="ECO:0000256" key="1">
    <source>
        <dbReference type="SAM" id="MobiDB-lite"/>
    </source>
</evidence>
<feature type="transmembrane region" description="Helical" evidence="2">
    <location>
        <begin position="238"/>
        <end position="258"/>
    </location>
</feature>
<keyword evidence="4" id="KW-1185">Reference proteome</keyword>
<dbReference type="GeneID" id="93731094"/>
<dbReference type="EMBL" id="CM000913">
    <property type="protein sequence ID" value="EFG07403.1"/>
    <property type="molecule type" value="Genomic_DNA"/>
</dbReference>
<dbReference type="RefSeq" id="WP_003953831.1">
    <property type="nucleotide sequence ID" value="NZ_CM000913.1"/>
</dbReference>
<feature type="transmembrane region" description="Helical" evidence="2">
    <location>
        <begin position="270"/>
        <end position="288"/>
    </location>
</feature>
<evidence type="ECO:0000313" key="3">
    <source>
        <dbReference type="EMBL" id="EFG07403.1"/>
    </source>
</evidence>
<feature type="transmembrane region" description="Helical" evidence="2">
    <location>
        <begin position="201"/>
        <end position="218"/>
    </location>
</feature>
<dbReference type="Proteomes" id="UP000002357">
    <property type="component" value="Chromosome"/>
</dbReference>
<organism evidence="3 4">
    <name type="scientific">Streptomyces clavuligerus</name>
    <dbReference type="NCBI Taxonomy" id="1901"/>
    <lineage>
        <taxon>Bacteria</taxon>
        <taxon>Bacillati</taxon>
        <taxon>Actinomycetota</taxon>
        <taxon>Actinomycetes</taxon>
        <taxon>Kitasatosporales</taxon>
        <taxon>Streptomycetaceae</taxon>
        <taxon>Streptomyces</taxon>
    </lineage>
</organism>
<evidence type="ECO:0000313" key="4">
    <source>
        <dbReference type="Proteomes" id="UP000002357"/>
    </source>
</evidence>
<feature type="compositionally biased region" description="Polar residues" evidence="1">
    <location>
        <begin position="1"/>
        <end position="10"/>
    </location>
</feature>
<dbReference type="PANTHER" id="PTHR36840:SF1">
    <property type="entry name" value="BLL5714 PROTEIN"/>
    <property type="match status" value="1"/>
</dbReference>
<dbReference type="Pfam" id="PF06772">
    <property type="entry name" value="LtrA"/>
    <property type="match status" value="1"/>
</dbReference>
<accession>B5GQ00</accession>
<keyword evidence="2" id="KW-0472">Membrane</keyword>
<dbReference type="STRING" id="1901.BB341_16755"/>
<keyword evidence="2" id="KW-0812">Transmembrane</keyword>
<dbReference type="InterPro" id="IPR010640">
    <property type="entry name" value="Low_temperature_requirement_A"/>
</dbReference>
<feature type="transmembrane region" description="Helical" evidence="2">
    <location>
        <begin position="117"/>
        <end position="137"/>
    </location>
</feature>
<dbReference type="eggNOG" id="COG4292">
    <property type="taxonomic scope" value="Bacteria"/>
</dbReference>
<proteinExistence type="predicted"/>
<dbReference type="PANTHER" id="PTHR36840">
    <property type="entry name" value="BLL5714 PROTEIN"/>
    <property type="match status" value="1"/>
</dbReference>
<keyword evidence="2" id="KW-1133">Transmembrane helix</keyword>
<dbReference type="OrthoDB" id="7698234at2"/>
<feature type="region of interest" description="Disordered" evidence="1">
    <location>
        <begin position="1"/>
        <end position="33"/>
    </location>
</feature>